<dbReference type="Gene3D" id="1.10.3720.10">
    <property type="entry name" value="MetI-like"/>
    <property type="match status" value="1"/>
</dbReference>
<feature type="transmembrane region" description="Helical" evidence="6">
    <location>
        <begin position="180"/>
        <end position="198"/>
    </location>
</feature>
<proteinExistence type="inferred from homology"/>
<keyword evidence="2 6" id="KW-0813">Transport</keyword>
<dbReference type="CDD" id="cd06261">
    <property type="entry name" value="TM_PBP2"/>
    <property type="match status" value="1"/>
</dbReference>
<dbReference type="InterPro" id="IPR051204">
    <property type="entry name" value="ABC_transp_perm/SBD"/>
</dbReference>
<evidence type="ECO:0000256" key="4">
    <source>
        <dbReference type="ARBA" id="ARBA00022989"/>
    </source>
</evidence>
<comment type="subcellular location">
    <subcellularLocation>
        <location evidence="6">Cell membrane</location>
        <topology evidence="6">Multi-pass membrane protein</topology>
    </subcellularLocation>
    <subcellularLocation>
        <location evidence="1">Membrane</location>
        <topology evidence="1">Multi-pass membrane protein</topology>
    </subcellularLocation>
</comment>
<dbReference type="PANTHER" id="PTHR30177:SF28">
    <property type="entry name" value="CHOLINE TRANSPORT SYSTEM PERMEASE PROTEIN OPUBB"/>
    <property type="match status" value="1"/>
</dbReference>
<evidence type="ECO:0000313" key="9">
    <source>
        <dbReference type="Proteomes" id="UP000198915"/>
    </source>
</evidence>
<accession>A0A1I3ZIL6</accession>
<protein>
    <submittedName>
        <fullName evidence="8">Osmoprotectant transport system permease protein</fullName>
    </submittedName>
</protein>
<feature type="transmembrane region" description="Helical" evidence="6">
    <location>
        <begin position="24"/>
        <end position="45"/>
    </location>
</feature>
<feature type="transmembrane region" description="Helical" evidence="6">
    <location>
        <begin position="125"/>
        <end position="145"/>
    </location>
</feature>
<dbReference type="GO" id="GO:0031460">
    <property type="term" value="P:glycine betaine transport"/>
    <property type="evidence" value="ECO:0007669"/>
    <property type="project" value="TreeGrafter"/>
</dbReference>
<dbReference type="InterPro" id="IPR035906">
    <property type="entry name" value="MetI-like_sf"/>
</dbReference>
<feature type="domain" description="ABC transmembrane type-1" evidence="7">
    <location>
        <begin position="19"/>
        <end position="198"/>
    </location>
</feature>
<evidence type="ECO:0000313" key="8">
    <source>
        <dbReference type="EMBL" id="SFK43913.1"/>
    </source>
</evidence>
<keyword evidence="5 6" id="KW-0472">Membrane</keyword>
<evidence type="ECO:0000256" key="3">
    <source>
        <dbReference type="ARBA" id="ARBA00022692"/>
    </source>
</evidence>
<feature type="transmembrane region" description="Helical" evidence="6">
    <location>
        <begin position="66"/>
        <end position="91"/>
    </location>
</feature>
<dbReference type="SUPFAM" id="SSF161098">
    <property type="entry name" value="MetI-like"/>
    <property type="match status" value="1"/>
</dbReference>
<keyword evidence="4 6" id="KW-1133">Transmembrane helix</keyword>
<dbReference type="Proteomes" id="UP000198915">
    <property type="component" value="Unassembled WGS sequence"/>
</dbReference>
<dbReference type="PANTHER" id="PTHR30177">
    <property type="entry name" value="GLYCINE BETAINE/L-PROLINE TRANSPORT SYSTEM PERMEASE PROTEIN PROW"/>
    <property type="match status" value="1"/>
</dbReference>
<evidence type="ECO:0000256" key="6">
    <source>
        <dbReference type="RuleBase" id="RU363032"/>
    </source>
</evidence>
<dbReference type="Pfam" id="PF00528">
    <property type="entry name" value="BPD_transp_1"/>
    <property type="match status" value="1"/>
</dbReference>
<dbReference type="EMBL" id="FORT01000013">
    <property type="protein sequence ID" value="SFK43913.1"/>
    <property type="molecule type" value="Genomic_DNA"/>
</dbReference>
<gene>
    <name evidence="8" type="ORF">SAMN05518846_113107</name>
</gene>
<dbReference type="RefSeq" id="WP_092272819.1">
    <property type="nucleotide sequence ID" value="NZ_BJOE01000022.1"/>
</dbReference>
<evidence type="ECO:0000259" key="7">
    <source>
        <dbReference type="PROSITE" id="PS50928"/>
    </source>
</evidence>
<reference evidence="9" key="1">
    <citation type="submission" date="2016-10" db="EMBL/GenBank/DDBJ databases">
        <authorList>
            <person name="Varghese N."/>
            <person name="Submissions S."/>
        </authorList>
    </citation>
    <scope>NUCLEOTIDE SEQUENCE [LARGE SCALE GENOMIC DNA]</scope>
    <source>
        <strain evidence="9">OK042</strain>
    </source>
</reference>
<name>A0A1I3ZIL6_9BACL</name>
<evidence type="ECO:0000256" key="5">
    <source>
        <dbReference type="ARBA" id="ARBA00023136"/>
    </source>
</evidence>
<dbReference type="InterPro" id="IPR000515">
    <property type="entry name" value="MetI-like"/>
</dbReference>
<feature type="transmembrane region" description="Helical" evidence="6">
    <location>
        <begin position="152"/>
        <end position="174"/>
    </location>
</feature>
<dbReference type="AlphaFoldDB" id="A0A1I3ZIL6"/>
<sequence length="216" mass="23435">MSEFIQFIQERHEQILLLIWEHSYISFIAVMAGFLVSVPLGIILTRTEKMNRYVIGFVNILQTIPSLALLGLMIPLLGIGAVPAIVALFLYSLLPMLRNTFTGIMEVDPALKEAAKGMGMTSFQILWKVELPLAISIIMGGFRTATIYTISWATLAAVIGGGGLGYLVFTGLGVANDNMLLTGALATAMLATIADFITRKIQNVCTPKGLRSNRAN</sequence>
<evidence type="ECO:0000256" key="2">
    <source>
        <dbReference type="ARBA" id="ARBA00022448"/>
    </source>
</evidence>
<dbReference type="PROSITE" id="PS50928">
    <property type="entry name" value="ABC_TM1"/>
    <property type="match status" value="1"/>
</dbReference>
<organism evidence="8 9">
    <name type="scientific">Brevibacillus centrosporus</name>
    <dbReference type="NCBI Taxonomy" id="54910"/>
    <lineage>
        <taxon>Bacteria</taxon>
        <taxon>Bacillati</taxon>
        <taxon>Bacillota</taxon>
        <taxon>Bacilli</taxon>
        <taxon>Bacillales</taxon>
        <taxon>Paenibacillaceae</taxon>
        <taxon>Brevibacillus</taxon>
    </lineage>
</organism>
<dbReference type="GO" id="GO:0005886">
    <property type="term" value="C:plasma membrane"/>
    <property type="evidence" value="ECO:0007669"/>
    <property type="project" value="UniProtKB-SubCell"/>
</dbReference>
<dbReference type="GeneID" id="301132947"/>
<keyword evidence="3 6" id="KW-0812">Transmembrane</keyword>
<dbReference type="STRING" id="1884381.SAMN05518846_113107"/>
<comment type="similarity">
    <text evidence="6">Belongs to the binding-protein-dependent transport system permease family.</text>
</comment>
<dbReference type="FunFam" id="1.10.3720.10:FF:000001">
    <property type="entry name" value="Glycine betaine ABC transporter, permease"/>
    <property type="match status" value="1"/>
</dbReference>
<dbReference type="GO" id="GO:0055085">
    <property type="term" value="P:transmembrane transport"/>
    <property type="evidence" value="ECO:0007669"/>
    <property type="project" value="InterPro"/>
</dbReference>
<keyword evidence="9" id="KW-1185">Reference proteome</keyword>
<evidence type="ECO:0000256" key="1">
    <source>
        <dbReference type="ARBA" id="ARBA00004141"/>
    </source>
</evidence>